<proteinExistence type="predicted"/>
<name>A0A2M7SEK7_9BACT</name>
<reference evidence="2" key="1">
    <citation type="submission" date="2017-09" db="EMBL/GenBank/DDBJ databases">
        <title>Depth-based differentiation of microbial function through sediment-hosted aquifers and enrichment of novel symbionts in the deep terrestrial subsurface.</title>
        <authorList>
            <person name="Probst A.J."/>
            <person name="Ladd B."/>
            <person name="Jarett J.K."/>
            <person name="Geller-Mcgrath D.E."/>
            <person name="Sieber C.M.K."/>
            <person name="Emerson J.B."/>
            <person name="Anantharaman K."/>
            <person name="Thomas B.C."/>
            <person name="Malmstrom R."/>
            <person name="Stieglmeier M."/>
            <person name="Klingl A."/>
            <person name="Woyke T."/>
            <person name="Ryan C.M."/>
            <person name="Banfield J.F."/>
        </authorList>
    </citation>
    <scope>NUCLEOTIDE SEQUENCE [LARGE SCALE GENOMIC DNA]</scope>
</reference>
<gene>
    <name evidence="1" type="ORF">COY52_02160</name>
</gene>
<organism evidence="1 2">
    <name type="scientific">Candidatus Desantisbacteria bacterium CG_4_10_14_0_8_um_filter_48_22</name>
    <dbReference type="NCBI Taxonomy" id="1974543"/>
    <lineage>
        <taxon>Bacteria</taxon>
        <taxon>Candidatus Desantisiibacteriota</taxon>
    </lineage>
</organism>
<evidence type="ECO:0000313" key="1">
    <source>
        <dbReference type="EMBL" id="PIZ17914.1"/>
    </source>
</evidence>
<protein>
    <recommendedName>
        <fullName evidence="3">Ig-like domain-containing protein</fullName>
    </recommendedName>
</protein>
<comment type="caution">
    <text evidence="1">The sequence shown here is derived from an EMBL/GenBank/DDBJ whole genome shotgun (WGS) entry which is preliminary data.</text>
</comment>
<dbReference type="EMBL" id="PFMR01000066">
    <property type="protein sequence ID" value="PIZ17914.1"/>
    <property type="molecule type" value="Genomic_DNA"/>
</dbReference>
<evidence type="ECO:0008006" key="3">
    <source>
        <dbReference type="Google" id="ProtNLM"/>
    </source>
</evidence>
<dbReference type="Proteomes" id="UP000229307">
    <property type="component" value="Unassembled WGS sequence"/>
</dbReference>
<sequence>PQDKWTDGTSYYAIARSTDFAGNLEFVYTTNYFTVDITSPTSVANYPTGALEQVPSEIKGTAQDTLPGELKVVSIRIKKVDVTPTYWNGYAWDPDEYNGWIDSGIVVNPVGQPSNWNFNGNLVNWVGDKTYEVTACAVDKAGNTRNKPSYTVYDTTFSIPLGIPITELTQPPNAVTRHWKYNATEITNPYGAHGESANFNLRQTDGVHFYLRCERDNTYWSQSVSTWAWTVVSTTYTSIDTVDPPTNCGWSINLSANNPFSDIYHVTNTSYTMQTIGINPGGVEETEPSTRRFVVDDDKPVGVVIIPSAGPINSLTSISGTADDLFNPVPPSLNKVYVRIKDNSNGLYWNVSSLKWESSGEMESAQSPISGNKVEWTVTPATFPFMSDGHDYYIYCRPLDKAGNTLSEVEMSPVSIVFDTSTPTGYIKHPSSGQVLSALATIYGTAKDPIGGSGNYLYSDLKRVEMELIEVGSGLYWSHGAGNFEGYTSSWIVVSGTDNWTYTHPNLNTKLQSGELYSFRVRAFDNAGNIQTLFAPGISTVTFKVDKTAPETTITKPSNSIQKYKASSLAGSDALVGYSQDKPAQTAAGIDSSDEGVKIVLWYILDGTSYYWTGTEFSSVTTESTEWKPAFKDLFVTSATWKYGFTLGNWMSDKNYKLKVRALDKAQPTGTTETNFVEGQNIVSFLVDATPPVSRVNEPANGSFVKSLTTITGTANGDLAELKNQSLNGVTLKVWYIDAGEYYYWDGTKFDSNTVTDLTPTYTQTAGTVTWTLNISTGLIHGYVYYARSMAVDQVDNTESSPFTVNFTCEQIGPNVSITTPTSAGKYGPNKPLNTLDGNASDAPAGVNRVEVKITNVTDAGQQWNGFDWVTVAVDTWVVCNYNTGIWSYPAPQWPINSALNVKARAYDNVGNFTETLTRNFVYDSTVPVSGIINPNAEYESSLSQIAGTAVDPLPAGRTKSDLDKVRIYIIHSGDYWEGGGAGFSPGAKYHEVTPTAGNWQYTGITDSDYTDGETYEVRSVAVDLSGNVQPIISSYTFTYDATQATSTITMPDSPAHSSLDTISGTANDPGTNPSGINKVHIVVKGPLGYWDGYSDFTLSQASWVLVGGTTEWYKNSPSWISGVDYRMFVRASDKAGNVPPNPDWITEGFVFTFDDKAPLSVSTSPVNGSNLNTALTKVYGTARDLTETKAAGVTEVKMRIYRSDGLWFNGYGAWDTLPDSIDFPILTSLESGIEPPDRQWTQEFGTIWTQGYYYSIITRARDTAVSPNYELDYGTVTFLYDTQPPETAVDYPGSSTPGEVQYKSLAIISGTSKDVVGAGGVEVSSISRVVVAIKNGSSPF</sequence>
<accession>A0A2M7SEK7</accession>
<evidence type="ECO:0000313" key="2">
    <source>
        <dbReference type="Proteomes" id="UP000229307"/>
    </source>
</evidence>
<feature type="non-terminal residue" evidence="1">
    <location>
        <position position="1"/>
    </location>
</feature>